<gene>
    <name evidence="2" type="ORF">KK078_16885</name>
</gene>
<dbReference type="Proteomes" id="UP001319180">
    <property type="component" value="Unassembled WGS sequence"/>
</dbReference>
<keyword evidence="3" id="KW-1185">Reference proteome</keyword>
<dbReference type="EMBL" id="JAHESC010000024">
    <property type="protein sequence ID" value="MBT1688249.1"/>
    <property type="molecule type" value="Genomic_DNA"/>
</dbReference>
<protein>
    <submittedName>
        <fullName evidence="2">Uncharacterized protein</fullName>
    </submittedName>
</protein>
<feature type="compositionally biased region" description="Basic and acidic residues" evidence="1">
    <location>
        <begin position="327"/>
        <end position="341"/>
    </location>
</feature>
<accession>A0AAP2GED0</accession>
<reference evidence="2 3" key="1">
    <citation type="submission" date="2021-05" db="EMBL/GenBank/DDBJ databases">
        <title>A Polyphasic approach of four new species of the genus Ohtaekwangia: Ohtaekwangia histidinii sp. nov., Ohtaekwangia cretensis sp. nov., Ohtaekwangia indiensis sp. nov., Ohtaekwangia reichenbachii sp. nov. from diverse environment.</title>
        <authorList>
            <person name="Octaviana S."/>
        </authorList>
    </citation>
    <scope>NUCLEOTIDE SEQUENCE [LARGE SCALE GENOMIC DNA]</scope>
    <source>
        <strain evidence="2 3">PWU37</strain>
    </source>
</reference>
<name>A0AAP2GED0_9BACT</name>
<evidence type="ECO:0000256" key="1">
    <source>
        <dbReference type="SAM" id="MobiDB-lite"/>
    </source>
</evidence>
<feature type="region of interest" description="Disordered" evidence="1">
    <location>
        <begin position="316"/>
        <end position="341"/>
    </location>
</feature>
<sequence length="508" mass="57747">MKRTDHILAFTTTLLRASDADVERLLATMEKIYSLHQARKPGAVSLGAEQGDTEETFAPWLRRLRSEQIQEVHVSYHAFDERDDMPAHMAAAFAGIPDLLLRVRTARQTAAYALNTYFCPQYALTPQQFITLLNSQPDNALLWDRAAELILESNGMNNRSVFEPEETPEYLLSPEGRHVFEYLAPDLIKEIQIECTVRGRSFVIPDELKGLFVKYDYSFFDEDREYVYLYPLGDVSAQEILDLVHAQPFGMKTWETLNTTLQEYDDPSVTIVAPDQWEKTLRGMSREDLERIVHPLCRSICTLCEAGGQKPVIPAALADSFGPDEEEQKRAAARSKDKDRWNLQPTQEPWEHYAFRPAENAPPFTPATWADTQRTFIQSLEAIHAFAARIQSPFQEAFGLSLFVLQSSLPAGRYDAAHMEEMVAQLSKAGFSEQAIENFHQAAWVGELCTELGWEPARIHGMLAAKFADVFGGMGSWNDQYIEEDHDTYQKVSSELFEALKRYQASLL</sequence>
<organism evidence="2 3">
    <name type="scientific">Dawidia soli</name>
    <dbReference type="NCBI Taxonomy" id="2782352"/>
    <lineage>
        <taxon>Bacteria</taxon>
        <taxon>Pseudomonadati</taxon>
        <taxon>Bacteroidota</taxon>
        <taxon>Cytophagia</taxon>
        <taxon>Cytophagales</taxon>
        <taxon>Chryseotaleaceae</taxon>
        <taxon>Dawidia</taxon>
    </lineage>
</organism>
<evidence type="ECO:0000313" key="3">
    <source>
        <dbReference type="Proteomes" id="UP001319180"/>
    </source>
</evidence>
<dbReference type="RefSeq" id="WP_254091476.1">
    <property type="nucleotide sequence ID" value="NZ_JAHESC010000024.1"/>
</dbReference>
<proteinExistence type="predicted"/>
<dbReference type="AlphaFoldDB" id="A0AAP2GED0"/>
<comment type="caution">
    <text evidence="2">The sequence shown here is derived from an EMBL/GenBank/DDBJ whole genome shotgun (WGS) entry which is preliminary data.</text>
</comment>
<evidence type="ECO:0000313" key="2">
    <source>
        <dbReference type="EMBL" id="MBT1688249.1"/>
    </source>
</evidence>